<proteinExistence type="predicted"/>
<dbReference type="EMBL" id="JAAMPI010000419">
    <property type="protein sequence ID" value="KAF4631680.1"/>
    <property type="molecule type" value="Genomic_DNA"/>
</dbReference>
<dbReference type="AlphaFoldDB" id="A0A8H4W4R6"/>
<dbReference type="Proteomes" id="UP000566819">
    <property type="component" value="Unassembled WGS sequence"/>
</dbReference>
<reference evidence="2 3" key="1">
    <citation type="submission" date="2020-03" db="EMBL/GenBank/DDBJ databases">
        <title>Draft Genome Sequence of Cudoniella acicularis.</title>
        <authorList>
            <person name="Buettner E."/>
            <person name="Kellner H."/>
        </authorList>
    </citation>
    <scope>NUCLEOTIDE SEQUENCE [LARGE SCALE GENOMIC DNA]</scope>
    <source>
        <strain evidence="2 3">DSM 108380</strain>
    </source>
</reference>
<organism evidence="2 3">
    <name type="scientific">Cudoniella acicularis</name>
    <dbReference type="NCBI Taxonomy" id="354080"/>
    <lineage>
        <taxon>Eukaryota</taxon>
        <taxon>Fungi</taxon>
        <taxon>Dikarya</taxon>
        <taxon>Ascomycota</taxon>
        <taxon>Pezizomycotina</taxon>
        <taxon>Leotiomycetes</taxon>
        <taxon>Helotiales</taxon>
        <taxon>Tricladiaceae</taxon>
        <taxon>Cudoniella</taxon>
    </lineage>
</organism>
<sequence length="352" mass="39684">MSGSNTPQTIPRKGIAEPSYAVHRSSSNTDPDPDEAGPSNAAAYHEERPITPPPYSGPTTPSMIIPDPQPPSEIAVAGIPKLDYRLYSPQGFTLSHDKVILSSNDPRISNHADNLVALIQQLATVPPKPHIRITGKQGESHIDFDVTLNIMNLIVPDDRKFRMNYVTTIAPGELGYRGETKETRGPTRSGLEEWAKAYCEDKASLKQFTLDRQITNWDTSYLEGRLLSLVNSTQYKGQVSVTFLVTHARVLVRAPDKVNRLFTNVTKIFTGVKKYEVVKSVWPYADVPRGQPGRKCAIQEEEMWFNEWKNAIRHAVLMRRKGWVTIEDRVEFLMEPQLVEQENAADFLMQTR</sequence>
<comment type="caution">
    <text evidence="2">The sequence shown here is derived from an EMBL/GenBank/DDBJ whole genome shotgun (WGS) entry which is preliminary data.</text>
</comment>
<gene>
    <name evidence="2" type="ORF">G7Y89_g6451</name>
</gene>
<accession>A0A8H4W4R6</accession>
<protein>
    <submittedName>
        <fullName evidence="2">Uncharacterized protein</fullName>
    </submittedName>
</protein>
<dbReference type="PANTHER" id="PTHR37848">
    <property type="entry name" value="EXPRESSED PROTEIN"/>
    <property type="match status" value="1"/>
</dbReference>
<evidence type="ECO:0000313" key="3">
    <source>
        <dbReference type="Proteomes" id="UP000566819"/>
    </source>
</evidence>
<keyword evidence="3" id="KW-1185">Reference proteome</keyword>
<dbReference type="PANTHER" id="PTHR37848:SF1">
    <property type="entry name" value="SUN DOMAIN-CONTAINING PROTEIN"/>
    <property type="match status" value="1"/>
</dbReference>
<feature type="region of interest" description="Disordered" evidence="1">
    <location>
        <begin position="1"/>
        <end position="72"/>
    </location>
</feature>
<dbReference type="OrthoDB" id="203796at2759"/>
<evidence type="ECO:0000256" key="1">
    <source>
        <dbReference type="SAM" id="MobiDB-lite"/>
    </source>
</evidence>
<evidence type="ECO:0000313" key="2">
    <source>
        <dbReference type="EMBL" id="KAF4631680.1"/>
    </source>
</evidence>
<name>A0A8H4W4R6_9HELO</name>